<dbReference type="PROSITE" id="PS51186">
    <property type="entry name" value="GNAT"/>
    <property type="match status" value="1"/>
</dbReference>
<dbReference type="InterPro" id="IPR052523">
    <property type="entry name" value="Trichothecene_AcTrans"/>
</dbReference>
<dbReference type="Pfam" id="PF13508">
    <property type="entry name" value="Acetyltransf_7"/>
    <property type="match status" value="1"/>
</dbReference>
<dbReference type="EMBL" id="JAFJYH010000009">
    <property type="protein sequence ID" value="KAG4425573.1"/>
    <property type="molecule type" value="Genomic_DNA"/>
</dbReference>
<dbReference type="OrthoDB" id="2115692at2759"/>
<dbReference type="SUPFAM" id="SSF55729">
    <property type="entry name" value="Acyl-CoA N-acyltransferases (Nat)"/>
    <property type="match status" value="1"/>
</dbReference>
<sequence>MPLLLQNVNFGDGEAIANIYISAFFDDPFQRTLFPDMPFEKQVAGVISRWPNNYGDISACYKKVVDTDSGEIVGYSKWTFAFTVAGEVLKEPRDIPQDVEVKPPSTPDGLDDAFATEFTRKAVEIRGRILGDRPQLLLKMLATLPSYQRQGVAAIQLAWATQLADEKGLVCWVEGSVVAVPLYRKFGFEVQDEIVSQCHGIDGIAPYISTCMMRVPKKGQM</sequence>
<name>A0A8H8BVV7_9HELO</name>
<reference evidence="2" key="1">
    <citation type="submission" date="2021-02" db="EMBL/GenBank/DDBJ databases">
        <title>Genome sequence Cadophora malorum strain M34.</title>
        <authorList>
            <person name="Stefanovic E."/>
            <person name="Vu D."/>
            <person name="Scully C."/>
            <person name="Dijksterhuis J."/>
            <person name="Roader J."/>
            <person name="Houbraken J."/>
        </authorList>
    </citation>
    <scope>NUCLEOTIDE SEQUENCE</scope>
    <source>
        <strain evidence="2">M34</strain>
    </source>
</reference>
<protein>
    <recommendedName>
        <fullName evidence="1">N-acetyltransferase domain-containing protein</fullName>
    </recommendedName>
</protein>
<evidence type="ECO:0000313" key="3">
    <source>
        <dbReference type="Proteomes" id="UP000664132"/>
    </source>
</evidence>
<dbReference type="AlphaFoldDB" id="A0A8H8BVV7"/>
<keyword evidence="3" id="KW-1185">Reference proteome</keyword>
<gene>
    <name evidence="2" type="ORF">IFR04_001270</name>
</gene>
<feature type="domain" description="N-acetyltransferase" evidence="1">
    <location>
        <begin position="59"/>
        <end position="218"/>
    </location>
</feature>
<evidence type="ECO:0000313" key="2">
    <source>
        <dbReference type="EMBL" id="KAG4425573.1"/>
    </source>
</evidence>
<dbReference type="InterPro" id="IPR016181">
    <property type="entry name" value="Acyl_CoA_acyltransferase"/>
</dbReference>
<dbReference type="Proteomes" id="UP000664132">
    <property type="component" value="Unassembled WGS sequence"/>
</dbReference>
<proteinExistence type="predicted"/>
<organism evidence="2 3">
    <name type="scientific">Cadophora malorum</name>
    <dbReference type="NCBI Taxonomy" id="108018"/>
    <lineage>
        <taxon>Eukaryota</taxon>
        <taxon>Fungi</taxon>
        <taxon>Dikarya</taxon>
        <taxon>Ascomycota</taxon>
        <taxon>Pezizomycotina</taxon>
        <taxon>Leotiomycetes</taxon>
        <taxon>Helotiales</taxon>
        <taxon>Ploettnerulaceae</taxon>
        <taxon>Cadophora</taxon>
    </lineage>
</organism>
<dbReference type="InterPro" id="IPR000182">
    <property type="entry name" value="GNAT_dom"/>
</dbReference>
<evidence type="ECO:0000259" key="1">
    <source>
        <dbReference type="PROSITE" id="PS51186"/>
    </source>
</evidence>
<comment type="caution">
    <text evidence="2">The sequence shown here is derived from an EMBL/GenBank/DDBJ whole genome shotgun (WGS) entry which is preliminary data.</text>
</comment>
<accession>A0A8H8BVV7</accession>
<dbReference type="PANTHER" id="PTHR42791:SF1">
    <property type="entry name" value="N-ACETYLTRANSFERASE DOMAIN-CONTAINING PROTEIN"/>
    <property type="match status" value="1"/>
</dbReference>
<dbReference type="PANTHER" id="PTHR42791">
    <property type="entry name" value="GNAT FAMILY ACETYLTRANSFERASE"/>
    <property type="match status" value="1"/>
</dbReference>
<dbReference type="Gene3D" id="3.40.630.30">
    <property type="match status" value="1"/>
</dbReference>
<dbReference type="GO" id="GO:0016747">
    <property type="term" value="F:acyltransferase activity, transferring groups other than amino-acyl groups"/>
    <property type="evidence" value="ECO:0007669"/>
    <property type="project" value="InterPro"/>
</dbReference>